<comment type="caution">
    <text evidence="1">The sequence shown here is derived from an EMBL/GenBank/DDBJ whole genome shotgun (WGS) entry which is preliminary data.</text>
</comment>
<dbReference type="AlphaFoldDB" id="A0AAN8YE99"/>
<evidence type="ECO:0000313" key="2">
    <source>
        <dbReference type="Proteomes" id="UP001371456"/>
    </source>
</evidence>
<keyword evidence="2" id="KW-1185">Reference proteome</keyword>
<accession>A0AAN8YE99</accession>
<reference evidence="1 2" key="1">
    <citation type="submission" date="2024-02" db="EMBL/GenBank/DDBJ databases">
        <title>de novo genome assembly of Solanum bulbocastanum strain 11H21.</title>
        <authorList>
            <person name="Hosaka A.J."/>
        </authorList>
    </citation>
    <scope>NUCLEOTIDE SEQUENCE [LARGE SCALE GENOMIC DNA]</scope>
    <source>
        <tissue evidence="1">Young leaves</tissue>
    </source>
</reference>
<organism evidence="1 2">
    <name type="scientific">Solanum bulbocastanum</name>
    <name type="common">Wild potato</name>
    <dbReference type="NCBI Taxonomy" id="147425"/>
    <lineage>
        <taxon>Eukaryota</taxon>
        <taxon>Viridiplantae</taxon>
        <taxon>Streptophyta</taxon>
        <taxon>Embryophyta</taxon>
        <taxon>Tracheophyta</taxon>
        <taxon>Spermatophyta</taxon>
        <taxon>Magnoliopsida</taxon>
        <taxon>eudicotyledons</taxon>
        <taxon>Gunneridae</taxon>
        <taxon>Pentapetalae</taxon>
        <taxon>asterids</taxon>
        <taxon>lamiids</taxon>
        <taxon>Solanales</taxon>
        <taxon>Solanaceae</taxon>
        <taxon>Solanoideae</taxon>
        <taxon>Solaneae</taxon>
        <taxon>Solanum</taxon>
    </lineage>
</organism>
<dbReference type="EMBL" id="JBANQN010000005">
    <property type="protein sequence ID" value="KAK6789775.1"/>
    <property type="molecule type" value="Genomic_DNA"/>
</dbReference>
<name>A0AAN8YE99_SOLBU</name>
<sequence>MEIPQTSMSSKLGQMILSFQTTST</sequence>
<gene>
    <name evidence="1" type="ORF">RDI58_013575</name>
</gene>
<dbReference type="Proteomes" id="UP001371456">
    <property type="component" value="Unassembled WGS sequence"/>
</dbReference>
<proteinExistence type="predicted"/>
<evidence type="ECO:0000313" key="1">
    <source>
        <dbReference type="EMBL" id="KAK6789775.1"/>
    </source>
</evidence>
<protein>
    <submittedName>
        <fullName evidence="1">Uncharacterized protein</fullName>
    </submittedName>
</protein>